<evidence type="ECO:0000313" key="3">
    <source>
        <dbReference type="EMBL" id="HIU58561.1"/>
    </source>
</evidence>
<dbReference type="SUPFAM" id="SSF48452">
    <property type="entry name" value="TPR-like"/>
    <property type="match status" value="1"/>
</dbReference>
<accession>A0A9D1ME33</accession>
<dbReference type="EMBL" id="DVMZ01000013">
    <property type="protein sequence ID" value="HIU58561.1"/>
    <property type="molecule type" value="Genomic_DNA"/>
</dbReference>
<reference evidence="3" key="2">
    <citation type="journal article" date="2021" name="PeerJ">
        <title>Extensive microbial diversity within the chicken gut microbiome revealed by metagenomics and culture.</title>
        <authorList>
            <person name="Gilroy R."/>
            <person name="Ravi A."/>
            <person name="Getino M."/>
            <person name="Pursley I."/>
            <person name="Horton D.L."/>
            <person name="Alikhan N.F."/>
            <person name="Baker D."/>
            <person name="Gharbi K."/>
            <person name="Hall N."/>
            <person name="Watson M."/>
            <person name="Adriaenssens E.M."/>
            <person name="Foster-Nyarko E."/>
            <person name="Jarju S."/>
            <person name="Secka A."/>
            <person name="Antonio M."/>
            <person name="Oren A."/>
            <person name="Chaudhuri R.R."/>
            <person name="La Ragione R."/>
            <person name="Hildebrand F."/>
            <person name="Pallen M.J."/>
        </authorList>
    </citation>
    <scope>NUCLEOTIDE SEQUENCE</scope>
    <source>
        <strain evidence="3">11687</strain>
    </source>
</reference>
<dbReference type="PROSITE" id="PS50076">
    <property type="entry name" value="DNAJ_2"/>
    <property type="match status" value="1"/>
</dbReference>
<dbReference type="AlphaFoldDB" id="A0A9D1ME33"/>
<evidence type="ECO:0000259" key="2">
    <source>
        <dbReference type="PROSITE" id="PS50076"/>
    </source>
</evidence>
<dbReference type="Proteomes" id="UP000824081">
    <property type="component" value="Unassembled WGS sequence"/>
</dbReference>
<comment type="caution">
    <text evidence="3">The sequence shown here is derived from an EMBL/GenBank/DDBJ whole genome shotgun (WGS) entry which is preliminary data.</text>
</comment>
<name>A0A9D1ME33_9FIRM</name>
<dbReference type="InterPro" id="IPR001623">
    <property type="entry name" value="DnaJ_domain"/>
</dbReference>
<keyword evidence="1" id="KW-0235">DNA replication</keyword>
<proteinExistence type="predicted"/>
<dbReference type="InterPro" id="IPR011990">
    <property type="entry name" value="TPR-like_helical_dom_sf"/>
</dbReference>
<reference evidence="3" key="1">
    <citation type="submission" date="2020-10" db="EMBL/GenBank/DDBJ databases">
        <authorList>
            <person name="Gilroy R."/>
        </authorList>
    </citation>
    <scope>NUCLEOTIDE SEQUENCE</scope>
    <source>
        <strain evidence="3">11687</strain>
    </source>
</reference>
<dbReference type="InterPro" id="IPR036869">
    <property type="entry name" value="J_dom_sf"/>
</dbReference>
<organism evidence="3 4">
    <name type="scientific">Candidatus Scatosoma pullistercoris</name>
    <dbReference type="NCBI Taxonomy" id="2840934"/>
    <lineage>
        <taxon>Bacteria</taxon>
        <taxon>Bacillati</taxon>
        <taxon>Bacillota</taxon>
        <taxon>Clostridia</taxon>
        <taxon>Candidatus Scatosoma</taxon>
    </lineage>
</organism>
<dbReference type="Gene3D" id="1.10.287.110">
    <property type="entry name" value="DnaJ domain"/>
    <property type="match status" value="1"/>
</dbReference>
<protein>
    <submittedName>
        <fullName evidence="3">J domain-containing protein</fullName>
    </submittedName>
</protein>
<dbReference type="CDD" id="cd06257">
    <property type="entry name" value="DnaJ"/>
    <property type="match status" value="1"/>
</dbReference>
<evidence type="ECO:0000256" key="1">
    <source>
        <dbReference type="ARBA" id="ARBA00022705"/>
    </source>
</evidence>
<dbReference type="GO" id="GO:0006260">
    <property type="term" value="P:DNA replication"/>
    <property type="evidence" value="ECO:0007669"/>
    <property type="project" value="UniProtKB-KW"/>
</dbReference>
<evidence type="ECO:0000313" key="4">
    <source>
        <dbReference type="Proteomes" id="UP000824081"/>
    </source>
</evidence>
<dbReference type="SUPFAM" id="SSF46565">
    <property type="entry name" value="Chaperone J-domain"/>
    <property type="match status" value="1"/>
</dbReference>
<sequence>MNNQLYDLFGLTEEATDEELKERYSELKKKYNEDRWLDGEAGNEAAKMLGKLDVAYAEIMSERRERSKNTEGKSAYQEITELLKAEKLSEAQAALDAFNERGAEWHYLQAVVFYKKNWSNESKKQLEIAMQMDPGNRKYQEAYGKLNAKNDYQRQSAQAQDPYAPGNGAPVHDGDQMGGNACTECISCCYTYLCVNCLFNLCCGCR</sequence>
<feature type="domain" description="J" evidence="2">
    <location>
        <begin position="4"/>
        <end position="80"/>
    </location>
</feature>
<gene>
    <name evidence="3" type="ORF">IAC57_00520</name>
</gene>